<organism evidence="1 2">
    <name type="scientific">Eumeta variegata</name>
    <name type="common">Bagworm moth</name>
    <name type="synonym">Eumeta japonica</name>
    <dbReference type="NCBI Taxonomy" id="151549"/>
    <lineage>
        <taxon>Eukaryota</taxon>
        <taxon>Metazoa</taxon>
        <taxon>Ecdysozoa</taxon>
        <taxon>Arthropoda</taxon>
        <taxon>Hexapoda</taxon>
        <taxon>Insecta</taxon>
        <taxon>Pterygota</taxon>
        <taxon>Neoptera</taxon>
        <taxon>Endopterygota</taxon>
        <taxon>Lepidoptera</taxon>
        <taxon>Glossata</taxon>
        <taxon>Ditrysia</taxon>
        <taxon>Tineoidea</taxon>
        <taxon>Psychidae</taxon>
        <taxon>Oiketicinae</taxon>
        <taxon>Eumeta</taxon>
    </lineage>
</organism>
<comment type="caution">
    <text evidence="1">The sequence shown here is derived from an EMBL/GenBank/DDBJ whole genome shotgun (WGS) entry which is preliminary data.</text>
</comment>
<sequence>MDESTDVAGLAILLVIVRYPYESYFEEDMIMCSPLPSNTIGEEIFNEINIFVEENNLSLNDCIDIYTDGVKATTGKTAGAVSRIKNKVPNCSSSHCIVHRSTEACSNLKLVMDEVYLQFRVRGSYDVKAVHQLNNTSGCAGGGESGRHWFSTRCSLFGRRFATDLMRFFYYFFLKFSPWRGKEEKTYYGPSVPRVPGRTD</sequence>
<dbReference type="PANTHER" id="PTHR45913">
    <property type="entry name" value="EPM2A-INTERACTING PROTEIN 1"/>
    <property type="match status" value="1"/>
</dbReference>
<name>A0A4C1ZW18_EUMVA</name>
<dbReference type="PANTHER" id="PTHR45913:SF19">
    <property type="entry name" value="LOW QUALITY PROTEIN: ZINC FINGER BED DOMAIN-CONTAINING PROTEIN 5-LIKE"/>
    <property type="match status" value="1"/>
</dbReference>
<dbReference type="Proteomes" id="UP000299102">
    <property type="component" value="Unassembled WGS sequence"/>
</dbReference>
<evidence type="ECO:0000313" key="1">
    <source>
        <dbReference type="EMBL" id="GBP91229.1"/>
    </source>
</evidence>
<reference evidence="1 2" key="1">
    <citation type="journal article" date="2019" name="Commun. Biol.">
        <title>The bagworm genome reveals a unique fibroin gene that provides high tensile strength.</title>
        <authorList>
            <person name="Kono N."/>
            <person name="Nakamura H."/>
            <person name="Ohtoshi R."/>
            <person name="Tomita M."/>
            <person name="Numata K."/>
            <person name="Arakawa K."/>
        </authorList>
    </citation>
    <scope>NUCLEOTIDE SEQUENCE [LARGE SCALE GENOMIC DNA]</scope>
</reference>
<dbReference type="AlphaFoldDB" id="A0A4C1ZW18"/>
<dbReference type="EMBL" id="BGZK01002152">
    <property type="protein sequence ID" value="GBP91229.1"/>
    <property type="molecule type" value="Genomic_DNA"/>
</dbReference>
<gene>
    <name evidence="1" type="primary">ZBED5</name>
    <name evidence="1" type="ORF">EVAR_60679_1</name>
</gene>
<dbReference type="STRING" id="151549.A0A4C1ZW18"/>
<accession>A0A4C1ZW18</accession>
<evidence type="ECO:0000313" key="2">
    <source>
        <dbReference type="Proteomes" id="UP000299102"/>
    </source>
</evidence>
<protein>
    <submittedName>
        <fullName evidence="1">Zinc finger BED domain-containing protein 5</fullName>
    </submittedName>
</protein>
<proteinExistence type="predicted"/>
<keyword evidence="2" id="KW-1185">Reference proteome</keyword>
<dbReference type="OrthoDB" id="1101576at2759"/>